<dbReference type="Proteomes" id="UP000638188">
    <property type="component" value="Unassembled WGS sequence"/>
</dbReference>
<comment type="caution">
    <text evidence="2">The sequence shown here is derived from an EMBL/GenBank/DDBJ whole genome shotgun (WGS) entry which is preliminary data.</text>
</comment>
<evidence type="ECO:0000259" key="1">
    <source>
        <dbReference type="Pfam" id="PF04230"/>
    </source>
</evidence>
<name>A0ABQ1PPV7_9GAMM</name>
<proteinExistence type="predicted"/>
<dbReference type="EMBL" id="BMFF01000003">
    <property type="protein sequence ID" value="GGD00797.1"/>
    <property type="molecule type" value="Genomic_DNA"/>
</dbReference>
<accession>A0ABQ1PPV7</accession>
<dbReference type="RefSeq" id="WP_150278262.1">
    <property type="nucleotide sequence ID" value="NZ_BMFF01000003.1"/>
</dbReference>
<dbReference type="InterPro" id="IPR007345">
    <property type="entry name" value="Polysacch_pyruvyl_Trfase"/>
</dbReference>
<organism evidence="2 3">
    <name type="scientific">Halopseudomonas salina</name>
    <dbReference type="NCBI Taxonomy" id="1323744"/>
    <lineage>
        <taxon>Bacteria</taxon>
        <taxon>Pseudomonadati</taxon>
        <taxon>Pseudomonadota</taxon>
        <taxon>Gammaproteobacteria</taxon>
        <taxon>Pseudomonadales</taxon>
        <taxon>Pseudomonadaceae</taxon>
        <taxon>Halopseudomonas</taxon>
    </lineage>
</organism>
<feature type="domain" description="Polysaccharide pyruvyl transferase" evidence="1">
    <location>
        <begin position="18"/>
        <end position="222"/>
    </location>
</feature>
<keyword evidence="3" id="KW-1185">Reference proteome</keyword>
<evidence type="ECO:0000313" key="2">
    <source>
        <dbReference type="EMBL" id="GGD00797.1"/>
    </source>
</evidence>
<gene>
    <name evidence="2" type="ORF">GCM10007418_20060</name>
</gene>
<dbReference type="Pfam" id="PF04230">
    <property type="entry name" value="PS_pyruv_trans"/>
    <property type="match status" value="1"/>
</dbReference>
<sequence>MDIRVLEFTSPVFERFFNLGDDIQSLAVSRLLPKVDGYVCREALNHVDTECVVPMNGFFMNTDNWPPSAKVYPVFFAFHVRPESQKHIFTPAGIDYLKKWAPIGCRDQGTLALMQAHGIDAYYSKCVTLTLPRRETTPENGQVFLAGLSDTAKHALPRSLRKEAIVVDQAKIRLPITDSKLKLMLAEELLKQYRDRARLVVTSKIHCAMPCIAMGIPVVFLYDKNKQDDYRVKIINDLVGINYVYEHGPAARIRNHALSNRIDWSPAPLNIEEMKDDIRQKFAVAFQRVTSVG</sequence>
<protein>
    <recommendedName>
        <fullName evidence="1">Polysaccharide pyruvyl transferase domain-containing protein</fullName>
    </recommendedName>
</protein>
<evidence type="ECO:0000313" key="3">
    <source>
        <dbReference type="Proteomes" id="UP000638188"/>
    </source>
</evidence>
<reference evidence="3" key="1">
    <citation type="journal article" date="2019" name="Int. J. Syst. Evol. Microbiol.">
        <title>The Global Catalogue of Microorganisms (GCM) 10K type strain sequencing project: providing services to taxonomists for standard genome sequencing and annotation.</title>
        <authorList>
            <consortium name="The Broad Institute Genomics Platform"/>
            <consortium name="The Broad Institute Genome Sequencing Center for Infectious Disease"/>
            <person name="Wu L."/>
            <person name="Ma J."/>
        </authorList>
    </citation>
    <scope>NUCLEOTIDE SEQUENCE [LARGE SCALE GENOMIC DNA]</scope>
    <source>
        <strain evidence="3">CGMCC 1.12482</strain>
    </source>
</reference>